<dbReference type="RefSeq" id="WP_179613301.1">
    <property type="nucleotide sequence ID" value="NZ_JACBZV010000013.1"/>
</dbReference>
<dbReference type="EMBL" id="JACBZV010000013">
    <property type="protein sequence ID" value="NYJ14723.1"/>
    <property type="molecule type" value="Genomic_DNA"/>
</dbReference>
<feature type="domain" description="Plasmid replication protein C N-terminal" evidence="2">
    <location>
        <begin position="13"/>
        <end position="186"/>
    </location>
</feature>
<feature type="compositionally biased region" description="Polar residues" evidence="1">
    <location>
        <begin position="255"/>
        <end position="264"/>
    </location>
</feature>
<protein>
    <submittedName>
        <fullName evidence="4">Replication initiation protein RepC</fullName>
    </submittedName>
</protein>
<dbReference type="InterPro" id="IPR021760">
    <property type="entry name" value="RepC_C"/>
</dbReference>
<evidence type="ECO:0000259" key="2">
    <source>
        <dbReference type="Pfam" id="PF03428"/>
    </source>
</evidence>
<feature type="region of interest" description="Disordered" evidence="1">
    <location>
        <begin position="255"/>
        <end position="300"/>
    </location>
</feature>
<feature type="domain" description="Plasmid replication protein C C-terminal" evidence="3">
    <location>
        <begin position="304"/>
        <end position="404"/>
    </location>
</feature>
<evidence type="ECO:0000313" key="4">
    <source>
        <dbReference type="EMBL" id="NYJ14723.1"/>
    </source>
</evidence>
<dbReference type="Pfam" id="PF03428">
    <property type="entry name" value="RP-C"/>
    <property type="match status" value="1"/>
</dbReference>
<dbReference type="NCBIfam" id="NF040974">
    <property type="entry name" value="RepABC_RepC"/>
    <property type="match status" value="1"/>
</dbReference>
<dbReference type="AlphaFoldDB" id="A0A7Z0J1G8"/>
<dbReference type="Proteomes" id="UP000535276">
    <property type="component" value="Unassembled WGS sequence"/>
</dbReference>
<dbReference type="InterPro" id="IPR005090">
    <property type="entry name" value="RepC_N"/>
</dbReference>
<comment type="caution">
    <text evidence="4">The sequence shown here is derived from an EMBL/GenBank/DDBJ whole genome shotgun (WGS) entry which is preliminary data.</text>
</comment>
<feature type="compositionally biased region" description="Basic and acidic residues" evidence="1">
    <location>
        <begin position="288"/>
        <end position="299"/>
    </location>
</feature>
<proteinExistence type="predicted"/>
<dbReference type="NCBIfam" id="NF010396">
    <property type="entry name" value="PRK13824.1"/>
    <property type="match status" value="1"/>
</dbReference>
<accession>A0A7Z0J1G8</accession>
<dbReference type="Pfam" id="PF11800">
    <property type="entry name" value="RP-C_C"/>
    <property type="match status" value="1"/>
</dbReference>
<evidence type="ECO:0000313" key="5">
    <source>
        <dbReference type="Proteomes" id="UP000535276"/>
    </source>
</evidence>
<evidence type="ECO:0000259" key="3">
    <source>
        <dbReference type="Pfam" id="PF11800"/>
    </source>
</evidence>
<evidence type="ECO:0000256" key="1">
    <source>
        <dbReference type="SAM" id="MobiDB-lite"/>
    </source>
</evidence>
<gene>
    <name evidence="4" type="ORF">GGI64_005821</name>
</gene>
<organism evidence="4 5">
    <name type="scientific">Rhizobium leguminosarum</name>
    <dbReference type="NCBI Taxonomy" id="384"/>
    <lineage>
        <taxon>Bacteria</taxon>
        <taxon>Pseudomonadati</taxon>
        <taxon>Pseudomonadota</taxon>
        <taxon>Alphaproteobacteria</taxon>
        <taxon>Hyphomicrobiales</taxon>
        <taxon>Rhizobiaceae</taxon>
        <taxon>Rhizobium/Agrobacterium group</taxon>
        <taxon>Rhizobium</taxon>
    </lineage>
</organism>
<sequence length="414" mass="46090">MQTGHVTTPFGRRPMSLALVRGQMAIDNPQPDTRIEKWKVFRDVCEARERLGIQDRALAVLDALLTFHPHAELDPSQGLVVFPSNAQLSVRAHGITETTLRRQLAALVDAGLILRRDSPNGKRYAHRNRDGEVEQAYGFDLRPLLARAMELALMAQDVAAERARFRRAKEALTICRRDVRKLISAAVEEGATGNWERVESEYVSILARLPRYPNRAQVEITLDEMELLREEVLNILETQLKTEDMHGNAIHNACHIQNSNTESINEPEPSSRKEQGDGLADGPLTKNEPNERPKTKPEPIKAFPLGMVLRACPQIADYGPGGRIEHWRELMKAAVVVRSMLGVSPSAYEEACNAMGPENAAVAVACILERSNFITSAGGYLRDLTRRSERGEFSLGPMLMALMKPNDGGHRRSA</sequence>
<dbReference type="InterPro" id="IPR047611">
    <property type="entry name" value="RepABC_RepC"/>
</dbReference>
<name>A0A7Z0J1G8_RHILE</name>
<reference evidence="4 5" key="1">
    <citation type="submission" date="2020-07" db="EMBL/GenBank/DDBJ databases">
        <title>Genomic Encyclopedia of Type Strains, Phase IV (KMG-V): Genome sequencing to study the core and pangenomes of soil and plant-associated prokaryotes.</title>
        <authorList>
            <person name="Whitman W."/>
        </authorList>
    </citation>
    <scope>NUCLEOTIDE SEQUENCE [LARGE SCALE GENOMIC DNA]</scope>
    <source>
        <strain evidence="4 5">SEMIA 4052</strain>
    </source>
</reference>